<proteinExistence type="predicted"/>
<organism evidence="2">
    <name type="scientific">hydrothermal vent metagenome</name>
    <dbReference type="NCBI Taxonomy" id="652676"/>
    <lineage>
        <taxon>unclassified sequences</taxon>
        <taxon>metagenomes</taxon>
        <taxon>ecological metagenomes</taxon>
    </lineage>
</organism>
<dbReference type="EMBL" id="CZQC01000028">
    <property type="protein sequence ID" value="CUS40855.1"/>
    <property type="molecule type" value="Genomic_DNA"/>
</dbReference>
<name>A0A160T9I1_9ZZZZ</name>
<evidence type="ECO:0008006" key="3">
    <source>
        <dbReference type="Google" id="ProtNLM"/>
    </source>
</evidence>
<evidence type="ECO:0000313" key="2">
    <source>
        <dbReference type="EMBL" id="CUS40855.1"/>
    </source>
</evidence>
<protein>
    <recommendedName>
        <fullName evidence="3">Toxin CptA</fullName>
    </recommendedName>
</protein>
<feature type="transmembrane region" description="Helical" evidence="1">
    <location>
        <begin position="27"/>
        <end position="60"/>
    </location>
</feature>
<dbReference type="AlphaFoldDB" id="A0A160T9I1"/>
<keyword evidence="1" id="KW-0472">Membrane</keyword>
<keyword evidence="1" id="KW-0812">Transmembrane</keyword>
<accession>A0A160T9I1</accession>
<keyword evidence="1" id="KW-1133">Transmembrane helix</keyword>
<gene>
    <name evidence="2" type="ORF">MGWOODY_Tha21</name>
</gene>
<sequence length="140" mass="16509">MPAALNNTGEYYEWALRPSLQQRRLDFAALLAGTCLLLVLLPLSWWLSLMIALAVAFLSWRFAQRMHVSVERIGCDARGWWMLVGGQRHAVSWRSGSIRRYELVRLQWGFWPWQQLLVRADSFVNDEDFRRLRRALYAQI</sequence>
<evidence type="ECO:0000256" key="1">
    <source>
        <dbReference type="SAM" id="Phobius"/>
    </source>
</evidence>
<reference evidence="2" key="1">
    <citation type="submission" date="2015-10" db="EMBL/GenBank/DDBJ databases">
        <authorList>
            <person name="Gilbert D.G."/>
        </authorList>
    </citation>
    <scope>NUCLEOTIDE SEQUENCE</scope>
</reference>